<dbReference type="EMBL" id="JACHLN010000003">
    <property type="protein sequence ID" value="MBB4840563.1"/>
    <property type="molecule type" value="Genomic_DNA"/>
</dbReference>
<sequence length="137" mass="15035">MTAIRITAALLLVAQLVRWAWFLLGGVPLARALAHIEFNWDGGALAPLAVLVLTRFDRRGSWVQRLGIWLVLLSSACSLVVWVTRPDYVPNYPEIDDRVLIGAGAWLLGMLALAVGVALVSGDWLTRFMHCERGQAG</sequence>
<dbReference type="RefSeq" id="WP_184169018.1">
    <property type="nucleotide sequence ID" value="NZ_JACHLN010000003.1"/>
</dbReference>
<feature type="transmembrane region" description="Helical" evidence="1">
    <location>
        <begin position="99"/>
        <end position="120"/>
    </location>
</feature>
<proteinExistence type="predicted"/>
<reference evidence="2 3" key="1">
    <citation type="submission" date="2020-08" db="EMBL/GenBank/DDBJ databases">
        <title>Functional genomics of gut bacteria from endangered species of beetles.</title>
        <authorList>
            <person name="Carlos-Shanley C."/>
        </authorList>
    </citation>
    <scope>NUCLEOTIDE SEQUENCE [LARGE SCALE GENOMIC DNA]</scope>
    <source>
        <strain evidence="2 3">S00224</strain>
    </source>
</reference>
<dbReference type="AlphaFoldDB" id="A0A7W7K3Y9"/>
<organism evidence="2 3">
    <name type="scientific">Sphingomonas kyeonggiensis</name>
    <dbReference type="NCBI Taxonomy" id="1268553"/>
    <lineage>
        <taxon>Bacteria</taxon>
        <taxon>Pseudomonadati</taxon>
        <taxon>Pseudomonadota</taxon>
        <taxon>Alphaproteobacteria</taxon>
        <taxon>Sphingomonadales</taxon>
        <taxon>Sphingomonadaceae</taxon>
        <taxon>Sphingomonas</taxon>
    </lineage>
</organism>
<evidence type="ECO:0000256" key="1">
    <source>
        <dbReference type="SAM" id="Phobius"/>
    </source>
</evidence>
<keyword evidence="3" id="KW-1185">Reference proteome</keyword>
<keyword evidence="1" id="KW-0812">Transmembrane</keyword>
<comment type="caution">
    <text evidence="2">The sequence shown here is derived from an EMBL/GenBank/DDBJ whole genome shotgun (WGS) entry which is preliminary data.</text>
</comment>
<keyword evidence="1" id="KW-0472">Membrane</keyword>
<gene>
    <name evidence="2" type="ORF">HNP52_003655</name>
</gene>
<accession>A0A7W7K3Y9</accession>
<feature type="transmembrane region" description="Helical" evidence="1">
    <location>
        <begin position="66"/>
        <end position="84"/>
    </location>
</feature>
<evidence type="ECO:0000313" key="2">
    <source>
        <dbReference type="EMBL" id="MBB4840563.1"/>
    </source>
</evidence>
<dbReference type="Proteomes" id="UP000575241">
    <property type="component" value="Unassembled WGS sequence"/>
</dbReference>
<keyword evidence="1" id="KW-1133">Transmembrane helix</keyword>
<evidence type="ECO:0000313" key="3">
    <source>
        <dbReference type="Proteomes" id="UP000575241"/>
    </source>
</evidence>
<name>A0A7W7K3Y9_9SPHN</name>
<protein>
    <submittedName>
        <fullName evidence="2">Uncharacterized protein</fullName>
    </submittedName>
</protein>